<dbReference type="RefSeq" id="WP_055464322.1">
    <property type="nucleotide sequence ID" value="NZ_CYHG01000014.1"/>
</dbReference>
<evidence type="ECO:0008006" key="5">
    <source>
        <dbReference type="Google" id="ProtNLM"/>
    </source>
</evidence>
<accession>A0A0K6ISA1</accession>
<dbReference type="OrthoDB" id="6107811at2"/>
<dbReference type="EMBL" id="CYHG01000014">
    <property type="protein sequence ID" value="CUB05978.1"/>
    <property type="molecule type" value="Genomic_DNA"/>
</dbReference>
<dbReference type="STRING" id="1137284.GCA_001418205_03299"/>
<evidence type="ECO:0000256" key="1">
    <source>
        <dbReference type="SAM" id="MobiDB-lite"/>
    </source>
</evidence>
<name>A0A0K6ISA1_9GAMM</name>
<sequence>MMGVKKCLAVAGLLASTIMMPLHAEEENAWENIKQTAANAADKTREVAGEVAERTREVAGDAVERSKEVGEDIANSKAWQKTKEVGNATAEAAKNGVNKAKGYVNSHACDKQDKLNCEAE</sequence>
<evidence type="ECO:0000313" key="3">
    <source>
        <dbReference type="EMBL" id="CUB05978.1"/>
    </source>
</evidence>
<feature type="region of interest" description="Disordered" evidence="1">
    <location>
        <begin position="44"/>
        <end position="69"/>
    </location>
</feature>
<dbReference type="Gene3D" id="1.10.287.700">
    <property type="entry name" value="Helix hairpin bin"/>
    <property type="match status" value="1"/>
</dbReference>
<protein>
    <recommendedName>
        <fullName evidence="5">Late embryogenesis abundant protein</fullName>
    </recommendedName>
</protein>
<reference evidence="4" key="1">
    <citation type="submission" date="2015-08" db="EMBL/GenBank/DDBJ databases">
        <authorList>
            <person name="Varghese N."/>
        </authorList>
    </citation>
    <scope>NUCLEOTIDE SEQUENCE [LARGE SCALE GENOMIC DNA]</scope>
    <source>
        <strain evidence="4">JCM 18476</strain>
    </source>
</reference>
<evidence type="ECO:0000313" key="4">
    <source>
        <dbReference type="Proteomes" id="UP000182769"/>
    </source>
</evidence>
<dbReference type="Proteomes" id="UP000182769">
    <property type="component" value="Unassembled WGS sequence"/>
</dbReference>
<dbReference type="AlphaFoldDB" id="A0A0K6ISA1"/>
<organism evidence="3 4">
    <name type="scientific">Marinomonas fungiae</name>
    <dbReference type="NCBI Taxonomy" id="1137284"/>
    <lineage>
        <taxon>Bacteria</taxon>
        <taxon>Pseudomonadati</taxon>
        <taxon>Pseudomonadota</taxon>
        <taxon>Gammaproteobacteria</taxon>
        <taxon>Oceanospirillales</taxon>
        <taxon>Oceanospirillaceae</taxon>
        <taxon>Marinomonas</taxon>
    </lineage>
</organism>
<evidence type="ECO:0000256" key="2">
    <source>
        <dbReference type="SAM" id="SignalP"/>
    </source>
</evidence>
<feature type="signal peptide" evidence="2">
    <location>
        <begin position="1"/>
        <end position="24"/>
    </location>
</feature>
<feature type="chain" id="PRO_5005505779" description="Late embryogenesis abundant protein" evidence="2">
    <location>
        <begin position="25"/>
        <end position="120"/>
    </location>
</feature>
<keyword evidence="4" id="KW-1185">Reference proteome</keyword>
<proteinExistence type="predicted"/>
<gene>
    <name evidence="3" type="ORF">Ga0061065_11428</name>
</gene>
<keyword evidence="2" id="KW-0732">Signal</keyword>